<accession>A0ACB8F567</accession>
<reference evidence="1" key="1">
    <citation type="submission" date="2021-08" db="EMBL/GenBank/DDBJ databases">
        <title>The first chromosome-level gecko genome reveals the dynamic sex chromosomes of Neotropical dwarf geckos (Sphaerodactylidae: Sphaerodactylus).</title>
        <authorList>
            <person name="Pinto B.J."/>
            <person name="Keating S.E."/>
            <person name="Gamble T."/>
        </authorList>
    </citation>
    <scope>NUCLEOTIDE SEQUENCE</scope>
    <source>
        <strain evidence="1">TG3544</strain>
    </source>
</reference>
<keyword evidence="2" id="KW-1185">Reference proteome</keyword>
<evidence type="ECO:0000313" key="1">
    <source>
        <dbReference type="EMBL" id="KAH8000224.1"/>
    </source>
</evidence>
<name>A0ACB8F567_9SAUR</name>
<organism evidence="1 2">
    <name type="scientific">Sphaerodactylus townsendi</name>
    <dbReference type="NCBI Taxonomy" id="933632"/>
    <lineage>
        <taxon>Eukaryota</taxon>
        <taxon>Metazoa</taxon>
        <taxon>Chordata</taxon>
        <taxon>Craniata</taxon>
        <taxon>Vertebrata</taxon>
        <taxon>Euteleostomi</taxon>
        <taxon>Lepidosauria</taxon>
        <taxon>Squamata</taxon>
        <taxon>Bifurcata</taxon>
        <taxon>Gekkota</taxon>
        <taxon>Sphaerodactylidae</taxon>
        <taxon>Sphaerodactylus</taxon>
    </lineage>
</organism>
<proteinExistence type="predicted"/>
<sequence>MTFGICHKKAKARWLQVPGIGLQFCNAKEINLANENMTSVQVWPEDSVTVEYMLMSLPFYSLIFVRKEPGKIILPKLILPILGKSYPSITWSIFKKIPGYFCLLLLH</sequence>
<evidence type="ECO:0000313" key="2">
    <source>
        <dbReference type="Proteomes" id="UP000827872"/>
    </source>
</evidence>
<dbReference type="EMBL" id="CM037618">
    <property type="protein sequence ID" value="KAH8000224.1"/>
    <property type="molecule type" value="Genomic_DNA"/>
</dbReference>
<comment type="caution">
    <text evidence="1">The sequence shown here is derived from an EMBL/GenBank/DDBJ whole genome shotgun (WGS) entry which is preliminary data.</text>
</comment>
<protein>
    <submittedName>
        <fullName evidence="1">Uncharacterized protein</fullName>
    </submittedName>
</protein>
<gene>
    <name evidence="1" type="ORF">K3G42_023420</name>
</gene>
<dbReference type="Proteomes" id="UP000827872">
    <property type="component" value="Linkage Group LG05"/>
</dbReference>